<organism evidence="2 3">
    <name type="scientific">Colocasia esculenta</name>
    <name type="common">Wild taro</name>
    <name type="synonym">Arum esculentum</name>
    <dbReference type="NCBI Taxonomy" id="4460"/>
    <lineage>
        <taxon>Eukaryota</taxon>
        <taxon>Viridiplantae</taxon>
        <taxon>Streptophyta</taxon>
        <taxon>Embryophyta</taxon>
        <taxon>Tracheophyta</taxon>
        <taxon>Spermatophyta</taxon>
        <taxon>Magnoliopsida</taxon>
        <taxon>Liliopsida</taxon>
        <taxon>Araceae</taxon>
        <taxon>Aroideae</taxon>
        <taxon>Colocasieae</taxon>
        <taxon>Colocasia</taxon>
    </lineage>
</organism>
<feature type="compositionally biased region" description="Polar residues" evidence="1">
    <location>
        <begin position="119"/>
        <end position="141"/>
    </location>
</feature>
<comment type="caution">
    <text evidence="2">The sequence shown here is derived from an EMBL/GenBank/DDBJ whole genome shotgun (WGS) entry which is preliminary data.</text>
</comment>
<protein>
    <submittedName>
        <fullName evidence="2">Uncharacterized protein</fullName>
    </submittedName>
</protein>
<sequence length="159" mass="18049">MRLRNKRRARQCEKGLFGPRREENTSTTLASHPRQESSTNDSAPLSKPHFPLSSRVFQVDRYLKHTVAQSTPSMSSRGWGSQAMEMTSERDKPSSAKHRANRWGKHNKNHAEPLACNPRQAQQAQGTYRPSRGLSANQGTHEQARTLEHHQSERKASLL</sequence>
<proteinExistence type="predicted"/>
<reference evidence="2" key="1">
    <citation type="submission" date="2017-07" db="EMBL/GenBank/DDBJ databases">
        <title>Taro Niue Genome Assembly and Annotation.</title>
        <authorList>
            <person name="Atibalentja N."/>
            <person name="Keating K."/>
            <person name="Fields C.J."/>
        </authorList>
    </citation>
    <scope>NUCLEOTIDE SEQUENCE</scope>
    <source>
        <strain evidence="2">Niue_2</strain>
        <tissue evidence="2">Leaf</tissue>
    </source>
</reference>
<feature type="compositionally biased region" description="Polar residues" evidence="1">
    <location>
        <begin position="25"/>
        <end position="43"/>
    </location>
</feature>
<keyword evidence="3" id="KW-1185">Reference proteome</keyword>
<dbReference type="Proteomes" id="UP000652761">
    <property type="component" value="Unassembled WGS sequence"/>
</dbReference>
<feature type="region of interest" description="Disordered" evidence="1">
    <location>
        <begin position="1"/>
        <end position="52"/>
    </location>
</feature>
<dbReference type="EMBL" id="NMUH01007230">
    <property type="protein sequence ID" value="MQM16887.1"/>
    <property type="molecule type" value="Genomic_DNA"/>
</dbReference>
<feature type="region of interest" description="Disordered" evidence="1">
    <location>
        <begin position="66"/>
        <end position="159"/>
    </location>
</feature>
<feature type="compositionally biased region" description="Polar residues" evidence="1">
    <location>
        <begin position="67"/>
        <end position="79"/>
    </location>
</feature>
<gene>
    <name evidence="2" type="ORF">Taro_049848</name>
</gene>
<feature type="compositionally biased region" description="Basic residues" evidence="1">
    <location>
        <begin position="95"/>
        <end position="108"/>
    </location>
</feature>
<evidence type="ECO:0000313" key="3">
    <source>
        <dbReference type="Proteomes" id="UP000652761"/>
    </source>
</evidence>
<accession>A0A843XCD0</accession>
<evidence type="ECO:0000313" key="2">
    <source>
        <dbReference type="EMBL" id="MQM16887.1"/>
    </source>
</evidence>
<name>A0A843XCD0_COLES</name>
<feature type="compositionally biased region" description="Basic and acidic residues" evidence="1">
    <location>
        <begin position="142"/>
        <end position="159"/>
    </location>
</feature>
<dbReference type="AlphaFoldDB" id="A0A843XCD0"/>
<evidence type="ECO:0000256" key="1">
    <source>
        <dbReference type="SAM" id="MobiDB-lite"/>
    </source>
</evidence>